<organism evidence="1 2">
    <name type="scientific">Brucella endophytica</name>
    <dbReference type="NCBI Taxonomy" id="1963359"/>
    <lineage>
        <taxon>Bacteria</taxon>
        <taxon>Pseudomonadati</taxon>
        <taxon>Pseudomonadota</taxon>
        <taxon>Alphaproteobacteria</taxon>
        <taxon>Hyphomicrobiales</taxon>
        <taxon>Brucellaceae</taxon>
        <taxon>Brucella/Ochrobactrum group</taxon>
        <taxon>Brucella</taxon>
    </lineage>
</organism>
<dbReference type="Proteomes" id="UP000646478">
    <property type="component" value="Unassembled WGS sequence"/>
</dbReference>
<proteinExistence type="predicted"/>
<accession>A0A916WLU1</accession>
<comment type="caution">
    <text evidence="1">The sequence shown here is derived from an EMBL/GenBank/DDBJ whole genome shotgun (WGS) entry which is preliminary data.</text>
</comment>
<reference evidence="1" key="1">
    <citation type="journal article" date="2014" name="Int. J. Syst. Evol. Microbiol.">
        <title>Complete genome sequence of Corynebacterium casei LMG S-19264T (=DSM 44701T), isolated from a smear-ripened cheese.</title>
        <authorList>
            <consortium name="US DOE Joint Genome Institute (JGI-PGF)"/>
            <person name="Walter F."/>
            <person name="Albersmeier A."/>
            <person name="Kalinowski J."/>
            <person name="Ruckert C."/>
        </authorList>
    </citation>
    <scope>NUCLEOTIDE SEQUENCE</scope>
    <source>
        <strain evidence="1">CGMCC 1.15082</strain>
    </source>
</reference>
<sequence>MRCLVAKRRLAELLATGDPVIKRGDPGSGRVKDRYGRTLATIAVNGADVGDVLVGELLARPWKGKRRGWCE</sequence>
<dbReference type="EMBL" id="BMHH01000029">
    <property type="protein sequence ID" value="GGB10291.1"/>
    <property type="molecule type" value="Genomic_DNA"/>
</dbReference>
<protein>
    <recommendedName>
        <fullName evidence="3">TNase-like domain-containing protein</fullName>
    </recommendedName>
</protein>
<evidence type="ECO:0000313" key="1">
    <source>
        <dbReference type="EMBL" id="GGB10291.1"/>
    </source>
</evidence>
<dbReference type="Gene3D" id="2.40.50.90">
    <property type="match status" value="1"/>
</dbReference>
<name>A0A916WLU1_9HYPH</name>
<dbReference type="InterPro" id="IPR035437">
    <property type="entry name" value="SNase_OB-fold_sf"/>
</dbReference>
<keyword evidence="2" id="KW-1185">Reference proteome</keyword>
<gene>
    <name evidence="1" type="ORF">GCM10011491_42820</name>
</gene>
<dbReference type="AlphaFoldDB" id="A0A916WLU1"/>
<evidence type="ECO:0000313" key="2">
    <source>
        <dbReference type="Proteomes" id="UP000646478"/>
    </source>
</evidence>
<dbReference type="SUPFAM" id="SSF50199">
    <property type="entry name" value="Staphylococcal nuclease"/>
    <property type="match status" value="1"/>
</dbReference>
<evidence type="ECO:0008006" key="3">
    <source>
        <dbReference type="Google" id="ProtNLM"/>
    </source>
</evidence>
<reference evidence="1" key="2">
    <citation type="submission" date="2020-09" db="EMBL/GenBank/DDBJ databases">
        <authorList>
            <person name="Sun Q."/>
            <person name="Zhou Y."/>
        </authorList>
    </citation>
    <scope>NUCLEOTIDE SEQUENCE</scope>
    <source>
        <strain evidence="1">CGMCC 1.15082</strain>
    </source>
</reference>